<feature type="domain" description="NlpC/P60" evidence="7">
    <location>
        <begin position="266"/>
        <end position="387"/>
    </location>
</feature>
<feature type="chain" id="PRO_5005787722" evidence="6">
    <location>
        <begin position="29"/>
        <end position="412"/>
    </location>
</feature>
<keyword evidence="4" id="KW-0788">Thiol protease</keyword>
<keyword evidence="2" id="KW-0645">Protease</keyword>
<evidence type="ECO:0000313" key="9">
    <source>
        <dbReference type="Proteomes" id="UP000060513"/>
    </source>
</evidence>
<feature type="region of interest" description="Disordered" evidence="5">
    <location>
        <begin position="377"/>
        <end position="412"/>
    </location>
</feature>
<comment type="similarity">
    <text evidence="1">Belongs to the peptidase C40 family.</text>
</comment>
<dbReference type="GO" id="GO:0006508">
    <property type="term" value="P:proteolysis"/>
    <property type="evidence" value="ECO:0007669"/>
    <property type="project" value="UniProtKB-KW"/>
</dbReference>
<keyword evidence="3 8" id="KW-0378">Hydrolase</keyword>
<dbReference type="RefSeq" id="WP_053556933.1">
    <property type="nucleotide sequence ID" value="NZ_CP011340.1"/>
</dbReference>
<protein>
    <submittedName>
        <fullName evidence="8">Glycoside hydrolase</fullName>
    </submittedName>
</protein>
<dbReference type="GO" id="GO:0008234">
    <property type="term" value="F:cysteine-type peptidase activity"/>
    <property type="evidence" value="ECO:0007669"/>
    <property type="project" value="UniProtKB-KW"/>
</dbReference>
<accession>A0A0M3QI51</accession>
<evidence type="ECO:0000313" key="8">
    <source>
        <dbReference type="EMBL" id="ALC20889.1"/>
    </source>
</evidence>
<keyword evidence="6" id="KW-0732">Signal</keyword>
<evidence type="ECO:0000256" key="5">
    <source>
        <dbReference type="SAM" id="MobiDB-lite"/>
    </source>
</evidence>
<gene>
    <name evidence="8" type="ORF">SPRI_2583</name>
</gene>
<evidence type="ECO:0000256" key="6">
    <source>
        <dbReference type="SAM" id="SignalP"/>
    </source>
</evidence>
<dbReference type="EMBL" id="CP011340">
    <property type="protein sequence ID" value="ALC20889.1"/>
    <property type="molecule type" value="Genomic_DNA"/>
</dbReference>
<dbReference type="InterPro" id="IPR000064">
    <property type="entry name" value="NLP_P60_dom"/>
</dbReference>
<dbReference type="PATRIC" id="fig|38300.4.peg.2726"/>
<evidence type="ECO:0000256" key="1">
    <source>
        <dbReference type="ARBA" id="ARBA00007074"/>
    </source>
</evidence>
<proteinExistence type="inferred from homology"/>
<dbReference type="InterPro" id="IPR051794">
    <property type="entry name" value="PG_Endopeptidase_C40"/>
</dbReference>
<dbReference type="AlphaFoldDB" id="A0A0M3QI51"/>
<dbReference type="InterPro" id="IPR038765">
    <property type="entry name" value="Papain-like_cys_pep_sf"/>
</dbReference>
<organism evidence="8">
    <name type="scientific">Streptomyces pristinaespiralis</name>
    <dbReference type="NCBI Taxonomy" id="38300"/>
    <lineage>
        <taxon>Bacteria</taxon>
        <taxon>Bacillati</taxon>
        <taxon>Actinomycetota</taxon>
        <taxon>Actinomycetes</taxon>
        <taxon>Kitasatosporales</taxon>
        <taxon>Streptomycetaceae</taxon>
        <taxon>Streptomyces</taxon>
    </lineage>
</organism>
<reference evidence="8 9" key="1">
    <citation type="submission" date="2015-08" db="EMBL/GenBank/DDBJ databases">
        <title>Genome sequence of the pristinamycin over-producing bacterium Streptomyces pristinaespiralis HCCB10218.</title>
        <authorList>
            <person name="Tian J."/>
            <person name="Yang J."/>
            <person name="Li L."/>
            <person name="Ruan L."/>
            <person name="Wei W."/>
            <person name="Zheng G."/>
            <person name="Wei Z."/>
            <person name="Yang S."/>
            <person name="Ge M."/>
            <person name="Jiang W."/>
            <person name="Lu Y."/>
        </authorList>
    </citation>
    <scope>NUCLEOTIDE SEQUENCE [LARGE SCALE GENOMIC DNA]</scope>
    <source>
        <strain evidence="8 9">HCCB 10218</strain>
    </source>
</reference>
<dbReference type="PANTHER" id="PTHR47359:SF3">
    <property type="entry name" value="NLP_P60 DOMAIN-CONTAINING PROTEIN-RELATED"/>
    <property type="match status" value="1"/>
</dbReference>
<dbReference type="PROSITE" id="PS51935">
    <property type="entry name" value="NLPC_P60"/>
    <property type="match status" value="1"/>
</dbReference>
<dbReference type="SUPFAM" id="SSF54001">
    <property type="entry name" value="Cysteine proteinases"/>
    <property type="match status" value="1"/>
</dbReference>
<evidence type="ECO:0000259" key="7">
    <source>
        <dbReference type="PROSITE" id="PS51935"/>
    </source>
</evidence>
<dbReference type="STRING" id="38300.SPRI_2583"/>
<dbReference type="Gene3D" id="3.90.1720.10">
    <property type="entry name" value="endopeptidase domain like (from Nostoc punctiforme)"/>
    <property type="match status" value="1"/>
</dbReference>
<evidence type="ECO:0000256" key="4">
    <source>
        <dbReference type="ARBA" id="ARBA00022807"/>
    </source>
</evidence>
<dbReference type="Pfam" id="PF00877">
    <property type="entry name" value="NLPC_P60"/>
    <property type="match status" value="1"/>
</dbReference>
<dbReference type="Proteomes" id="UP000060513">
    <property type="component" value="Chromosome"/>
</dbReference>
<dbReference type="GeneID" id="97236379"/>
<evidence type="ECO:0000256" key="3">
    <source>
        <dbReference type="ARBA" id="ARBA00022801"/>
    </source>
</evidence>
<dbReference type="PANTHER" id="PTHR47359">
    <property type="entry name" value="PEPTIDOGLYCAN DL-ENDOPEPTIDASE CWLO"/>
    <property type="match status" value="1"/>
</dbReference>
<dbReference type="KEGG" id="spri:SPRI_2583"/>
<evidence type="ECO:0000256" key="2">
    <source>
        <dbReference type="ARBA" id="ARBA00022670"/>
    </source>
</evidence>
<name>A0A0M3QI51_STRPR</name>
<feature type="compositionally biased region" description="Pro residues" evidence="5">
    <location>
        <begin position="382"/>
        <end position="394"/>
    </location>
</feature>
<sequence>MSGRYSLRAVCVGALVVAATATTLPAAADPPEPRRGAVDRLLGDLGDTVMERFSGEDPAAGPPLPLGQLTTAPDMAGVLTRLRDLYRQAEAAGETYKSTEDALAAQRAETARLSRALAAARKALVTGRADAGRIARVQYQGSSDLSSYLHLLLAADPQQALDQGHLIERAASGRLAAMDRLEAGEKRARELATASRRALEREVLLAARQKKAKDTATARLRAAEGLLASLSAEELIALAGQERRQTADAQEKLLATGALEGKRTPSTQGDRALAYAAEQIGKPYVWGAEGPESYDCSGLTSKAWASAGRAIPRTSQEQWARLKRVPLDELRPGDLVVYFPEATHVAMYLGDGMVIQAPRPGARVKVSPIASNPLLGAVRPDPAGPALPSYTPPELPDDATAGPDEGYDRVFG</sequence>
<feature type="signal peptide" evidence="6">
    <location>
        <begin position="1"/>
        <end position="28"/>
    </location>
</feature>